<feature type="coiled-coil region" evidence="1">
    <location>
        <begin position="95"/>
        <end position="129"/>
    </location>
</feature>
<reference evidence="4 5" key="1">
    <citation type="submission" date="2020-08" db="EMBL/GenBank/DDBJ databases">
        <title>Oceanospirillum sp. nov. isolated from marine sediment.</title>
        <authorList>
            <person name="Ji X."/>
        </authorList>
    </citation>
    <scope>NUCLEOTIDE SEQUENCE [LARGE SCALE GENOMIC DNA]</scope>
    <source>
        <strain evidence="4 5">D5</strain>
    </source>
</reference>
<feature type="transmembrane region" description="Helical" evidence="2">
    <location>
        <begin position="73"/>
        <end position="91"/>
    </location>
</feature>
<dbReference type="EMBL" id="JACJFM010000011">
    <property type="protein sequence ID" value="MBB1487068.1"/>
    <property type="molecule type" value="Genomic_DNA"/>
</dbReference>
<dbReference type="Pfam" id="PF20303">
    <property type="entry name" value="YLATT"/>
    <property type="match status" value="1"/>
</dbReference>
<keyword evidence="1" id="KW-0175">Coiled coil</keyword>
<name>A0A839IQ29_9GAMM</name>
<dbReference type="Proteomes" id="UP000565262">
    <property type="component" value="Unassembled WGS sequence"/>
</dbReference>
<feature type="transmembrane region" description="Helical" evidence="2">
    <location>
        <begin position="6"/>
        <end position="27"/>
    </location>
</feature>
<proteinExistence type="predicted"/>
<sequence length="220" mass="23747">MISHVIILTLVMLMAGVFGGLINFYLLNQNNKDMVAMARCLVVGVGAAFLVPVVLDLIGSDIVSKSQSDSSKMLIYVGICLISAIASRLVVTNALDRSLVASEQAKTAVEELRNELHQLQDAMAPLLETETEQQEAVVVSETELDALDVTSTAVLKSLSSGRHIYRALSGLGTETELDENDLQKSLQVLLGKGLAGKVNSGWGMRWYVTERGRKLAESIV</sequence>
<gene>
    <name evidence="4" type="ORF">H4O21_10635</name>
</gene>
<keyword evidence="2" id="KW-1133">Transmembrane helix</keyword>
<protein>
    <recommendedName>
        <fullName evidence="3">YEATS-Like-Associating Three TM domain-containing protein</fullName>
    </recommendedName>
</protein>
<keyword evidence="2" id="KW-0812">Transmembrane</keyword>
<dbReference type="InterPro" id="IPR046890">
    <property type="entry name" value="YLATT"/>
</dbReference>
<evidence type="ECO:0000259" key="3">
    <source>
        <dbReference type="Pfam" id="PF20303"/>
    </source>
</evidence>
<dbReference type="AlphaFoldDB" id="A0A839IQ29"/>
<feature type="domain" description="YEATS-Like-Associating Three TM" evidence="3">
    <location>
        <begin position="4"/>
        <end position="110"/>
    </location>
</feature>
<evidence type="ECO:0000256" key="2">
    <source>
        <dbReference type="SAM" id="Phobius"/>
    </source>
</evidence>
<organism evidence="4 5">
    <name type="scientific">Oceanospirillum sediminis</name>
    <dbReference type="NCBI Taxonomy" id="2760088"/>
    <lineage>
        <taxon>Bacteria</taxon>
        <taxon>Pseudomonadati</taxon>
        <taxon>Pseudomonadota</taxon>
        <taxon>Gammaproteobacteria</taxon>
        <taxon>Oceanospirillales</taxon>
        <taxon>Oceanospirillaceae</taxon>
        <taxon>Oceanospirillum</taxon>
    </lineage>
</organism>
<comment type="caution">
    <text evidence="4">The sequence shown here is derived from an EMBL/GenBank/DDBJ whole genome shotgun (WGS) entry which is preliminary data.</text>
</comment>
<dbReference type="RefSeq" id="WP_182808845.1">
    <property type="nucleotide sequence ID" value="NZ_JACJFM010000011.1"/>
</dbReference>
<accession>A0A839IQ29</accession>
<evidence type="ECO:0000313" key="5">
    <source>
        <dbReference type="Proteomes" id="UP000565262"/>
    </source>
</evidence>
<keyword evidence="5" id="KW-1185">Reference proteome</keyword>
<keyword evidence="2" id="KW-0472">Membrane</keyword>
<evidence type="ECO:0000256" key="1">
    <source>
        <dbReference type="SAM" id="Coils"/>
    </source>
</evidence>
<evidence type="ECO:0000313" key="4">
    <source>
        <dbReference type="EMBL" id="MBB1487068.1"/>
    </source>
</evidence>
<feature type="transmembrane region" description="Helical" evidence="2">
    <location>
        <begin position="34"/>
        <end position="53"/>
    </location>
</feature>